<dbReference type="GO" id="GO:0016020">
    <property type="term" value="C:membrane"/>
    <property type="evidence" value="ECO:0007669"/>
    <property type="project" value="InterPro"/>
</dbReference>
<evidence type="ECO:0000313" key="4">
    <source>
        <dbReference type="EMBL" id="KAG5475309.1"/>
    </source>
</evidence>
<feature type="transmembrane region" description="Helical" evidence="3">
    <location>
        <begin position="504"/>
        <end position="521"/>
    </location>
</feature>
<keyword evidence="3" id="KW-1133">Transmembrane helix</keyword>
<feature type="transmembrane region" description="Helical" evidence="3">
    <location>
        <begin position="641"/>
        <end position="661"/>
    </location>
</feature>
<dbReference type="OrthoDB" id="2126698at2759"/>
<dbReference type="EMBL" id="JAFEUZ010000027">
    <property type="protein sequence ID" value="KAG5475309.1"/>
    <property type="molecule type" value="Genomic_DNA"/>
</dbReference>
<evidence type="ECO:0000256" key="2">
    <source>
        <dbReference type="SAM" id="MobiDB-lite"/>
    </source>
</evidence>
<keyword evidence="5" id="KW-1185">Reference proteome</keyword>
<dbReference type="RefSeq" id="XP_067177574.1">
    <property type="nucleotide sequence ID" value="XM_067320964.1"/>
</dbReference>
<reference evidence="5" key="2">
    <citation type="journal article" date="2021" name="Sci. Data">
        <title>Chromosome-scale genome sequencing, assembly and annotation of six genomes from subfamily Leishmaniinae.</title>
        <authorList>
            <person name="Almutairi H."/>
            <person name="Urbaniak M.D."/>
            <person name="Bates M.D."/>
            <person name="Jariyapan N."/>
            <person name="Kwakye-Nuako G."/>
            <person name="Thomaz Soccol V."/>
            <person name="Al-Salem W.S."/>
            <person name="Dillon R.J."/>
            <person name="Bates P.A."/>
            <person name="Gatherer D."/>
        </authorList>
    </citation>
    <scope>NUCLEOTIDE SEQUENCE [LARGE SCALE GENOMIC DNA]</scope>
</reference>
<feature type="transmembrane region" description="Helical" evidence="3">
    <location>
        <begin position="682"/>
        <end position="705"/>
    </location>
</feature>
<feature type="transmembrane region" description="Helical" evidence="3">
    <location>
        <begin position="562"/>
        <end position="581"/>
    </location>
</feature>
<feature type="transmembrane region" description="Helical" evidence="3">
    <location>
        <begin position="384"/>
        <end position="413"/>
    </location>
</feature>
<dbReference type="GeneID" id="92513476"/>
<feature type="transmembrane region" description="Helical" evidence="3">
    <location>
        <begin position="425"/>
        <end position="447"/>
    </location>
</feature>
<gene>
    <name evidence="4" type="ORF">LSCM1_03422</name>
</gene>
<dbReference type="AlphaFoldDB" id="A0A836KGJ8"/>
<feature type="transmembrane region" description="Helical" evidence="3">
    <location>
        <begin position="468"/>
        <end position="492"/>
    </location>
</feature>
<comment type="caution">
    <text evidence="4">The sequence shown here is derived from an EMBL/GenBank/DDBJ whole genome shotgun (WGS) entry which is preliminary data.</text>
</comment>
<accession>A0A836KGJ8</accession>
<dbReference type="Pfam" id="PF01554">
    <property type="entry name" value="MatE"/>
    <property type="match status" value="2"/>
</dbReference>
<proteinExistence type="inferred from homology"/>
<reference evidence="5" key="1">
    <citation type="journal article" date="2021" name="Microbiol. Resour. Announc.">
        <title>LGAAP: Leishmaniinae Genome Assembly and Annotation Pipeline.</title>
        <authorList>
            <person name="Almutairi H."/>
            <person name="Urbaniak M.D."/>
            <person name="Bates M.D."/>
            <person name="Jariyapan N."/>
            <person name="Kwakye-Nuako G."/>
            <person name="Thomaz-Soccol V."/>
            <person name="Al-Salem W.S."/>
            <person name="Dillon R.J."/>
            <person name="Bates P.A."/>
            <person name="Gatherer D."/>
        </authorList>
    </citation>
    <scope>NUCLEOTIDE SEQUENCE [LARGE SCALE GENOMIC DNA]</scope>
</reference>
<dbReference type="InterPro" id="IPR002528">
    <property type="entry name" value="MATE_fam"/>
</dbReference>
<feature type="transmembrane region" description="Helical" evidence="3">
    <location>
        <begin position="753"/>
        <end position="772"/>
    </location>
</feature>
<name>A0A836KGJ8_9TRYP</name>
<feature type="transmembrane region" description="Helical" evidence="3">
    <location>
        <begin position="725"/>
        <end position="746"/>
    </location>
</feature>
<dbReference type="GO" id="GO:0015297">
    <property type="term" value="F:antiporter activity"/>
    <property type="evidence" value="ECO:0007669"/>
    <property type="project" value="InterPro"/>
</dbReference>
<evidence type="ECO:0000313" key="5">
    <source>
        <dbReference type="Proteomes" id="UP000673552"/>
    </source>
</evidence>
<feature type="region of interest" description="Disordered" evidence="2">
    <location>
        <begin position="130"/>
        <end position="151"/>
    </location>
</feature>
<feature type="transmembrane region" description="Helical" evidence="3">
    <location>
        <begin position="533"/>
        <end position="550"/>
    </location>
</feature>
<keyword evidence="3" id="KW-0472">Membrane</keyword>
<dbReference type="KEGG" id="lmat:92513476"/>
<protein>
    <submittedName>
        <fullName evidence="4">Uncharacterized protein</fullName>
    </submittedName>
</protein>
<feature type="transmembrane region" description="Helical" evidence="3">
    <location>
        <begin position="778"/>
        <end position="795"/>
    </location>
</feature>
<evidence type="ECO:0000256" key="3">
    <source>
        <dbReference type="SAM" id="Phobius"/>
    </source>
</evidence>
<sequence length="886" mass="97063">MSFPSNSNTSFTAQRCDDAASRTFSLGRENAASALLFEGSARPRHASPHRQRNYGTMRESRFGMVRSASMPETLSCVVHVRKHSRQRSVAQQSAWLAEKAKQNFFHGSFTSAHGSVFTVPNRAQQMATNRPSLGPLMRRPSISRNTSAAPRRPTPISLIVAPAVSAMKNSAGLSSAAGVDSREGSYLRALSPPKDWSFEEELIVLPRRSVSTDARLGEHHGVDTNAAAGRLRRTIRSVNSSTEGVAKMEFRESSPDLLAVQLMRDRRAEQEKRQPLSPATIARALRALRAFEERKVRMPSGSYSNARVITYAGNVIPVPDHTPLVLSAAKSERSTRAEVPRCVHINSDAEDNVVDDATTVSGGDEDENVEFQESFSWCGAAMDLLYLAMPAAVSICFTFSISAMPLAFVGSYLGPRQLTGASVGFFLISILIIYPMIGLTFALDTLCSHEYGRDPLSPEMGLALQRGALINLIILLPLCVCIYFFHGILVPLYGEALAQEAEQFLLYSPLYLIPMVLFIAVNKFLNNQMQPHIPMIALTAGVLVTPFLQLKLTPMGVRYTMVGMAITAWLQLAVVMVVTVFKPETRITLGRWRPTEALDWTHVKEYMKLAIPSAIFVAAEASSFDVTVLMCARFGEMDGAAWSSIMNCLFIFASIPGGLSASACANIGRCIGAYEPACAKDFAAIAICTTFAMGLFDSALLVMFFDQLMSLFGTQGSTLALAREVLFLLPVFHVCDAVQFAFQGIFSGMGRNYVGAVILLTSLWGVGVPLAFTLGEYFNYRMLGVCAGITVGLCIEAPVMAYAASTTDYVAVCEKFMEDEESAVTEESEASEAYDDEYVEEVMRRSGISISNAEVMEGNSEHYRKLLPPLRRGRSRRVARYQDEDN</sequence>
<dbReference type="PANTHER" id="PTHR11206">
    <property type="entry name" value="MULTIDRUG RESISTANCE PROTEIN"/>
    <property type="match status" value="1"/>
</dbReference>
<comment type="similarity">
    <text evidence="1">Belongs to the multi antimicrobial extrusion (MATE) (TC 2.A.66.1) family.</text>
</comment>
<keyword evidence="3" id="KW-0812">Transmembrane</keyword>
<dbReference type="GO" id="GO:0042910">
    <property type="term" value="F:xenobiotic transmembrane transporter activity"/>
    <property type="evidence" value="ECO:0007669"/>
    <property type="project" value="InterPro"/>
</dbReference>
<dbReference type="Proteomes" id="UP000673552">
    <property type="component" value="Unassembled WGS sequence"/>
</dbReference>
<organism evidence="4 5">
    <name type="scientific">Leishmania martiniquensis</name>
    <dbReference type="NCBI Taxonomy" id="1580590"/>
    <lineage>
        <taxon>Eukaryota</taxon>
        <taxon>Discoba</taxon>
        <taxon>Euglenozoa</taxon>
        <taxon>Kinetoplastea</taxon>
        <taxon>Metakinetoplastina</taxon>
        <taxon>Trypanosomatida</taxon>
        <taxon>Trypanosomatidae</taxon>
        <taxon>Leishmaniinae</taxon>
        <taxon>Leishmania</taxon>
    </lineage>
</organism>
<evidence type="ECO:0000256" key="1">
    <source>
        <dbReference type="ARBA" id="ARBA00010199"/>
    </source>
</evidence>